<evidence type="ECO:0000313" key="4">
    <source>
        <dbReference type="Proteomes" id="UP000010408"/>
    </source>
</evidence>
<evidence type="ECO:0000259" key="2">
    <source>
        <dbReference type="Pfam" id="PF14129"/>
    </source>
</evidence>
<dbReference type="AlphaFoldDB" id="L1NA67"/>
<dbReference type="PATRIC" id="fig|1127696.3.peg.1562"/>
<gene>
    <name evidence="3" type="ORF">HMPREF9134_01723</name>
</gene>
<comment type="caution">
    <text evidence="3">The sequence shown here is derived from an EMBL/GenBank/DDBJ whole genome shotgun (WGS) entry which is preliminary data.</text>
</comment>
<dbReference type="Pfam" id="PF14129">
    <property type="entry name" value="DUF4296"/>
    <property type="match status" value="1"/>
</dbReference>
<sequence length="286" mass="32147">MPADVHFMRPKLLAYLSLLFLVICVGIGCRSQGWKRVDVRTMQSIMGEMAMAEASFSEQGLSDSLRIIGYEALLARHGLTLQDWDSSLVWYSTHELENYTKIYEYAVNDLTSRQAPLKRKVDSLDSVQNRLWRWRAGDIDSVNLLPDSVSYYPAGRYVERTFAYTPDQSYEANTRVTFAVRVLGLGVKGSKPLALRLQLHLADSTHISEQINLQHSGLHLITLELPSGKRMRTAYGSLRGFAPSLKGHFLAVDSFSFARTTLAISEPTPSTEDPEEPLITDDTDDL</sequence>
<dbReference type="InterPro" id="IPR025381">
    <property type="entry name" value="DUF4296"/>
</dbReference>
<organism evidence="3 4">
    <name type="scientific">Porphyromonas catoniae F0037</name>
    <dbReference type="NCBI Taxonomy" id="1127696"/>
    <lineage>
        <taxon>Bacteria</taxon>
        <taxon>Pseudomonadati</taxon>
        <taxon>Bacteroidota</taxon>
        <taxon>Bacteroidia</taxon>
        <taxon>Bacteroidales</taxon>
        <taxon>Porphyromonadaceae</taxon>
        <taxon>Porphyromonas</taxon>
    </lineage>
</organism>
<evidence type="ECO:0000256" key="1">
    <source>
        <dbReference type="SAM" id="MobiDB-lite"/>
    </source>
</evidence>
<dbReference type="EMBL" id="AMEQ01000040">
    <property type="protein sequence ID" value="EKY00389.1"/>
    <property type="molecule type" value="Genomic_DNA"/>
</dbReference>
<feature type="compositionally biased region" description="Acidic residues" evidence="1">
    <location>
        <begin position="272"/>
        <end position="286"/>
    </location>
</feature>
<protein>
    <recommendedName>
        <fullName evidence="2">DUF4296 domain-containing protein</fullName>
    </recommendedName>
</protein>
<evidence type="ECO:0000313" key="3">
    <source>
        <dbReference type="EMBL" id="EKY00389.1"/>
    </source>
</evidence>
<feature type="region of interest" description="Disordered" evidence="1">
    <location>
        <begin position="264"/>
        <end position="286"/>
    </location>
</feature>
<dbReference type="STRING" id="1127696.HMPREF9134_01723"/>
<name>L1NA67_9PORP</name>
<dbReference type="Proteomes" id="UP000010408">
    <property type="component" value="Unassembled WGS sequence"/>
</dbReference>
<dbReference type="RefSeq" id="WP_005467866.1">
    <property type="nucleotide sequence ID" value="NZ_KB291032.1"/>
</dbReference>
<feature type="domain" description="DUF4296" evidence="2">
    <location>
        <begin position="38"/>
        <end position="114"/>
    </location>
</feature>
<accession>L1NA67</accession>
<proteinExistence type="predicted"/>
<reference evidence="3 4" key="1">
    <citation type="submission" date="2012-05" db="EMBL/GenBank/DDBJ databases">
        <authorList>
            <person name="Weinstock G."/>
            <person name="Sodergren E."/>
            <person name="Lobos E.A."/>
            <person name="Fulton L."/>
            <person name="Fulton R."/>
            <person name="Courtney L."/>
            <person name="Fronick C."/>
            <person name="O'Laughlin M."/>
            <person name="Godfrey J."/>
            <person name="Wilson R.M."/>
            <person name="Miner T."/>
            <person name="Farmer C."/>
            <person name="Delehaunty K."/>
            <person name="Cordes M."/>
            <person name="Minx P."/>
            <person name="Tomlinson C."/>
            <person name="Chen J."/>
            <person name="Wollam A."/>
            <person name="Pepin K.H."/>
            <person name="Bhonagiri V."/>
            <person name="Zhang X."/>
            <person name="Suruliraj S."/>
            <person name="Warren W."/>
            <person name="Mitreva M."/>
            <person name="Mardis E.R."/>
            <person name="Wilson R.K."/>
        </authorList>
    </citation>
    <scope>NUCLEOTIDE SEQUENCE [LARGE SCALE GENOMIC DNA]</scope>
    <source>
        <strain evidence="3 4">F0037</strain>
    </source>
</reference>
<dbReference type="HOGENOM" id="CLU_084756_0_0_10"/>